<evidence type="ECO:0000259" key="2">
    <source>
        <dbReference type="Pfam" id="PF22922"/>
    </source>
</evidence>
<dbReference type="EMBL" id="JARPOI010000002">
    <property type="protein sequence ID" value="KAJ9186343.1"/>
    <property type="molecule type" value="Genomic_DNA"/>
</dbReference>
<feature type="region of interest" description="Disordered" evidence="1">
    <location>
        <begin position="68"/>
        <end position="87"/>
    </location>
</feature>
<dbReference type="InterPro" id="IPR045012">
    <property type="entry name" value="NLP"/>
</dbReference>
<gene>
    <name evidence="3" type="ORF">P3X46_001923</name>
</gene>
<dbReference type="InterPro" id="IPR055081">
    <property type="entry name" value="NLP1-9_GAF"/>
</dbReference>
<comment type="caution">
    <text evidence="3">The sequence shown here is derived from an EMBL/GenBank/DDBJ whole genome shotgun (WGS) entry which is preliminary data.</text>
</comment>
<dbReference type="PANTHER" id="PTHR32002">
    <property type="entry name" value="PROTEIN NLP8"/>
    <property type="match status" value="1"/>
</dbReference>
<feature type="compositionally biased region" description="Polar residues" evidence="1">
    <location>
        <begin position="68"/>
        <end position="79"/>
    </location>
</feature>
<protein>
    <recommendedName>
        <fullName evidence="2">NLP1-9 GAF domain-containing protein</fullName>
    </recommendedName>
</protein>
<keyword evidence="4" id="KW-1185">Reference proteome</keyword>
<evidence type="ECO:0000313" key="4">
    <source>
        <dbReference type="Proteomes" id="UP001174677"/>
    </source>
</evidence>
<accession>A0ABQ9N3M7</accession>
<feature type="domain" description="NLP1-9 GAF" evidence="2">
    <location>
        <begin position="318"/>
        <end position="491"/>
    </location>
</feature>
<sequence length="524" mass="58689">MEDGILSPGTLLGSHADSAEDFDSMDNFLLEGCWQETIDGSEFFNPIPSSSAAFVDASFLWPTSDINNGDLASSPSQRSNQEEEQMSLLPRNSPLNEAHGRTLVNAQALDQDIGSADRLGNNTTEGSEVSRRWWIGPRTNPGSKTSVRDRLIRALGCIKDFTKDKDVLIQIWVPVDKGGRRVLTTHDQAFALVPYCQRLANYRDISTKYQFSAEEDSMDMLGLPGRVFLGKVPEWTPDVRFFRSDVYPRVDHAQQYDVRGTLALPFFEIGSSTCLGVIEVVTTKQKVKWHPELESVCRALKAVDLQSSEVPSLQQVKTCDMSYQAVLPEIREVLRSACETYKLPLAQTWVPCIQQGKGGCRHSDENYHLCVSTVELACYVQDTSVQAFHEACSEHHLLKGQGVTGGAFFTNQPCFSSDITSYSKTEYPLSHHARVFGLRAAVAIRLRIVHNGTTDFVLEFFLPADCTDPEEQKKILTSLSIITQQVCQFLRVVTDKELEEESVDLRQNQEDYSSVRLSFSSMHF</sequence>
<dbReference type="PANTHER" id="PTHR32002:SF44">
    <property type="entry name" value="PROTEIN NLP4"/>
    <property type="match status" value="1"/>
</dbReference>
<evidence type="ECO:0000313" key="3">
    <source>
        <dbReference type="EMBL" id="KAJ9186343.1"/>
    </source>
</evidence>
<reference evidence="3" key="1">
    <citation type="journal article" date="2023" name="Plant Biotechnol. J.">
        <title>Chromosome-level wild Hevea brasiliensis genome provides new tools for genomic-assisted breeding and valuable loci to elevate rubber yield.</title>
        <authorList>
            <person name="Cheng H."/>
            <person name="Song X."/>
            <person name="Hu Y."/>
            <person name="Wu T."/>
            <person name="Yang Q."/>
            <person name="An Z."/>
            <person name="Feng S."/>
            <person name="Deng Z."/>
            <person name="Wu W."/>
            <person name="Zeng X."/>
            <person name="Tu M."/>
            <person name="Wang X."/>
            <person name="Huang H."/>
        </authorList>
    </citation>
    <scope>NUCLEOTIDE SEQUENCE</scope>
    <source>
        <strain evidence="3">MT/VB/25A 57/8</strain>
    </source>
</reference>
<name>A0ABQ9N3M7_HEVBR</name>
<organism evidence="3 4">
    <name type="scientific">Hevea brasiliensis</name>
    <name type="common">Para rubber tree</name>
    <name type="synonym">Siphonia brasiliensis</name>
    <dbReference type="NCBI Taxonomy" id="3981"/>
    <lineage>
        <taxon>Eukaryota</taxon>
        <taxon>Viridiplantae</taxon>
        <taxon>Streptophyta</taxon>
        <taxon>Embryophyta</taxon>
        <taxon>Tracheophyta</taxon>
        <taxon>Spermatophyta</taxon>
        <taxon>Magnoliopsida</taxon>
        <taxon>eudicotyledons</taxon>
        <taxon>Gunneridae</taxon>
        <taxon>Pentapetalae</taxon>
        <taxon>rosids</taxon>
        <taxon>fabids</taxon>
        <taxon>Malpighiales</taxon>
        <taxon>Euphorbiaceae</taxon>
        <taxon>Crotonoideae</taxon>
        <taxon>Micrandreae</taxon>
        <taxon>Hevea</taxon>
    </lineage>
</organism>
<dbReference type="Proteomes" id="UP001174677">
    <property type="component" value="Chromosome 2"/>
</dbReference>
<dbReference type="Pfam" id="PF22922">
    <property type="entry name" value="GAF_NLP"/>
    <property type="match status" value="1"/>
</dbReference>
<proteinExistence type="predicted"/>
<evidence type="ECO:0000256" key="1">
    <source>
        <dbReference type="SAM" id="MobiDB-lite"/>
    </source>
</evidence>